<keyword evidence="3" id="KW-1185">Reference proteome</keyword>
<dbReference type="OrthoDB" id="384448at2157"/>
<reference evidence="3" key="1">
    <citation type="journal article" date="2016" name="Environ. Microbiol.">
        <title>The complete genome of a viable archaeum isolated from 123-million-year-old rock salt.</title>
        <authorList>
            <person name="Jaakkola S.T."/>
            <person name="Pfeiffer F."/>
            <person name="Ravantti J.J."/>
            <person name="Guo Q."/>
            <person name="Liu Y."/>
            <person name="Chen X."/>
            <person name="Ma H."/>
            <person name="Yang C."/>
            <person name="Oksanen H.M."/>
            <person name="Bamford D.H."/>
        </authorList>
    </citation>
    <scope>NUCLEOTIDE SEQUENCE</scope>
    <source>
        <strain evidence="3">JI20-1</strain>
        <plasmid evidence="3">Plasmid pSTJ001</plasmid>
    </source>
</reference>
<proteinExistence type="predicted"/>
<sequence length="352" mass="38318">MSDNPANSVSRRSVLRTTGLSIASLPLIGAFTDEAAAADDLPYDKINNKENSTTIRYTKNALWHNYIKIGVSSTLQHFGSDWTDGDERWNHKFGINTQAVAYHTQDEKLRPNIKSQSTKAKKIGDSSLILSGQPIGSPYVGATPSNNSEDLEQIFTTALEATAGLLSAKFAVASAATSIANSLKEAGSRTCKEASDCEQYEWTYLQDKKEVSHQAKWWATTEKDEWGNFEVATQADSETAISFVVAVGPDYGDVAPGDPPSRTGAQDVKSAEEHPYYMTRDELDDLSGSDRLPNSGIPSPQSMDGTTADKFGVQKLDSPKIITVDGEEKEVTHVAKNMPTQIFGLEPKNESE</sequence>
<evidence type="ECO:0000256" key="1">
    <source>
        <dbReference type="SAM" id="MobiDB-lite"/>
    </source>
</evidence>
<evidence type="ECO:0000313" key="2">
    <source>
        <dbReference type="EMBL" id="CQH64244.1"/>
    </source>
</evidence>
<feature type="compositionally biased region" description="Basic and acidic residues" evidence="1">
    <location>
        <begin position="269"/>
        <end position="281"/>
    </location>
</feature>
<dbReference type="GeneID" id="43331108"/>
<organism evidence="2 3">
    <name type="scientific">Halobacterium hubeiense</name>
    <dbReference type="NCBI Taxonomy" id="1407499"/>
    <lineage>
        <taxon>Archaea</taxon>
        <taxon>Methanobacteriati</taxon>
        <taxon>Methanobacteriota</taxon>
        <taxon>Stenosarchaea group</taxon>
        <taxon>Halobacteria</taxon>
        <taxon>Halobacteriales</taxon>
        <taxon>Halobacteriaceae</taxon>
        <taxon>Halobacterium</taxon>
    </lineage>
</organism>
<dbReference type="KEGG" id="hhb:Hhub_4333"/>
<name>A0A0U5D1Z2_9EURY</name>
<feature type="compositionally biased region" description="Polar residues" evidence="1">
    <location>
        <begin position="296"/>
        <end position="305"/>
    </location>
</feature>
<evidence type="ECO:0000313" key="3">
    <source>
        <dbReference type="Proteomes" id="UP000066737"/>
    </source>
</evidence>
<dbReference type="EMBL" id="LN831303">
    <property type="protein sequence ID" value="CQH64244.1"/>
    <property type="molecule type" value="Genomic_DNA"/>
</dbReference>
<dbReference type="RefSeq" id="WP_143416440.1">
    <property type="nucleotide sequence ID" value="NZ_CEML01000003.1"/>
</dbReference>
<feature type="region of interest" description="Disordered" evidence="1">
    <location>
        <begin position="253"/>
        <end position="309"/>
    </location>
</feature>
<accession>A0A0U5D1Z2</accession>
<dbReference type="InterPro" id="IPR006311">
    <property type="entry name" value="TAT_signal"/>
</dbReference>
<gene>
    <name evidence="2" type="ORF">HHUB_4333</name>
</gene>
<dbReference type="Proteomes" id="UP000066737">
    <property type="component" value="Plasmid pSTJ001"/>
</dbReference>
<dbReference type="AlphaFoldDB" id="A0A0U5D1Z2"/>
<protein>
    <submittedName>
        <fullName evidence="2">Uncharacterized protein</fullName>
    </submittedName>
</protein>
<geneLocation type="plasmid" evidence="3">
    <name>pSTJ001</name>
</geneLocation>
<dbReference type="PROSITE" id="PS51318">
    <property type="entry name" value="TAT"/>
    <property type="match status" value="1"/>
</dbReference>